<keyword evidence="6" id="KW-0234">DNA repair</keyword>
<dbReference type="InterPro" id="IPR036397">
    <property type="entry name" value="RNaseH_sf"/>
</dbReference>
<dbReference type="GeneID" id="99574363"/>
<dbReference type="GO" id="GO:0006310">
    <property type="term" value="P:DNA recombination"/>
    <property type="evidence" value="ECO:0007669"/>
    <property type="project" value="UniProtKB-KW"/>
</dbReference>
<evidence type="ECO:0000256" key="1">
    <source>
        <dbReference type="ARBA" id="ARBA00009518"/>
    </source>
</evidence>
<sequence length="160" mass="17641">MRGPGFADISVKDRKPALVRSAHFKTTTGETRVQSYEAIESFAYLFVREQTKSGAAPYIGIIREAWPPARNYENNDKVHGAWSAVDRALERFGQRVTDHLSPSTVKRLVAGNGKAEKEDVADAVRRLLGLSPDYVFTSDDESDACAVALAWLIQNGVIDT</sequence>
<evidence type="ECO:0000256" key="6">
    <source>
        <dbReference type="ARBA" id="ARBA00023204"/>
    </source>
</evidence>
<dbReference type="GO" id="GO:0003677">
    <property type="term" value="F:DNA binding"/>
    <property type="evidence" value="ECO:0007669"/>
    <property type="project" value="UniProtKB-KW"/>
</dbReference>
<dbReference type="RefSeq" id="WP_374050036.1">
    <property type="nucleotide sequence ID" value="NZ_CP019655.1"/>
</dbReference>
<dbReference type="SUPFAM" id="SSF53098">
    <property type="entry name" value="Ribonuclease H-like"/>
    <property type="match status" value="1"/>
</dbReference>
<evidence type="ECO:0000313" key="8">
    <source>
        <dbReference type="Proteomes" id="UP000239833"/>
    </source>
</evidence>
<gene>
    <name evidence="7" type="ORF">ERICIII_02183</name>
</gene>
<reference evidence="8" key="1">
    <citation type="submission" date="2017-02" db="EMBL/GenBank/DDBJ databases">
        <title>Delineation of Paenibacillus larvae strains originating from foulbrood outbreaks.</title>
        <authorList>
            <person name="Beims H."/>
            <person name="Bunk B."/>
            <person name="Sproeer C."/>
            <person name="Mohr K.I."/>
            <person name="Pradella S."/>
            <person name="Guenther G."/>
            <person name="Rohde M."/>
            <person name="von der Ohe W."/>
            <person name="Steinert M."/>
        </authorList>
    </citation>
    <scope>NUCLEOTIDE SEQUENCE [LARGE SCALE GENOMIC DNA]</scope>
    <source>
        <strain evidence="8">Eric_III</strain>
    </source>
</reference>
<evidence type="ECO:0000313" key="7">
    <source>
        <dbReference type="EMBL" id="AVF26344.1"/>
    </source>
</evidence>
<name>A0A2L1U0A5_9BACL</name>
<evidence type="ECO:0000256" key="4">
    <source>
        <dbReference type="ARBA" id="ARBA00023125"/>
    </source>
</evidence>
<dbReference type="STRING" id="147375.BXP28_07390"/>
<comment type="similarity">
    <text evidence="1">Belongs to the RuvC family.</text>
</comment>
<evidence type="ECO:0000256" key="2">
    <source>
        <dbReference type="ARBA" id="ARBA00022763"/>
    </source>
</evidence>
<dbReference type="EMBL" id="CP019655">
    <property type="protein sequence ID" value="AVF26344.1"/>
    <property type="molecule type" value="Genomic_DNA"/>
</dbReference>
<keyword evidence="5" id="KW-0233">DNA recombination</keyword>
<keyword evidence="4" id="KW-0238">DNA-binding</keyword>
<dbReference type="AlphaFoldDB" id="A0A2L1U0A5"/>
<dbReference type="Proteomes" id="UP000239833">
    <property type="component" value="Chromosome"/>
</dbReference>
<keyword evidence="2" id="KW-0227">DNA damage</keyword>
<dbReference type="Pfam" id="PF02075">
    <property type="entry name" value="RuvC"/>
    <property type="match status" value="1"/>
</dbReference>
<dbReference type="InterPro" id="IPR012337">
    <property type="entry name" value="RNaseH-like_sf"/>
</dbReference>
<evidence type="ECO:0000256" key="3">
    <source>
        <dbReference type="ARBA" id="ARBA00022842"/>
    </source>
</evidence>
<proteinExistence type="inferred from homology"/>
<accession>A0A2L1U0A5</accession>
<protein>
    <submittedName>
        <fullName evidence="7">Crossover junction endodeoxyribonuclease</fullName>
    </submittedName>
</protein>
<dbReference type="GO" id="GO:0006281">
    <property type="term" value="P:DNA repair"/>
    <property type="evidence" value="ECO:0007669"/>
    <property type="project" value="UniProtKB-KW"/>
</dbReference>
<evidence type="ECO:0000256" key="5">
    <source>
        <dbReference type="ARBA" id="ARBA00023172"/>
    </source>
</evidence>
<organism evidence="7 8">
    <name type="scientific">Paenibacillus larvae subsp. larvae</name>
    <dbReference type="NCBI Taxonomy" id="147375"/>
    <lineage>
        <taxon>Bacteria</taxon>
        <taxon>Bacillati</taxon>
        <taxon>Bacillota</taxon>
        <taxon>Bacilli</taxon>
        <taxon>Bacillales</taxon>
        <taxon>Paenibacillaceae</taxon>
        <taxon>Paenibacillus</taxon>
    </lineage>
</organism>
<keyword evidence="3" id="KW-0460">Magnesium</keyword>
<dbReference type="GO" id="GO:0004520">
    <property type="term" value="F:DNA endonuclease activity"/>
    <property type="evidence" value="ECO:0007669"/>
    <property type="project" value="InterPro"/>
</dbReference>
<dbReference type="Gene3D" id="3.30.420.10">
    <property type="entry name" value="Ribonuclease H-like superfamily/Ribonuclease H"/>
    <property type="match status" value="1"/>
</dbReference>
<dbReference type="InterPro" id="IPR002176">
    <property type="entry name" value="X-over_junc_endoDNase_RuvC"/>
</dbReference>